<evidence type="ECO:0008006" key="2">
    <source>
        <dbReference type="Google" id="ProtNLM"/>
    </source>
</evidence>
<proteinExistence type="predicted"/>
<dbReference type="EMBL" id="UINC01056135">
    <property type="protein sequence ID" value="SVB75796.1"/>
    <property type="molecule type" value="Genomic_DNA"/>
</dbReference>
<reference evidence="1" key="1">
    <citation type="submission" date="2018-05" db="EMBL/GenBank/DDBJ databases">
        <authorList>
            <person name="Lanie J.A."/>
            <person name="Ng W.-L."/>
            <person name="Kazmierczak K.M."/>
            <person name="Andrzejewski T.M."/>
            <person name="Davidsen T.M."/>
            <person name="Wayne K.J."/>
            <person name="Tettelin H."/>
            <person name="Glass J.I."/>
            <person name="Rusch D."/>
            <person name="Podicherti R."/>
            <person name="Tsui H.-C.T."/>
            <person name="Winkler M.E."/>
        </authorList>
    </citation>
    <scope>NUCLEOTIDE SEQUENCE</scope>
</reference>
<name>A0A382GKW2_9ZZZZ</name>
<gene>
    <name evidence="1" type="ORF">METZ01_LOCUS228650</name>
</gene>
<organism evidence="1">
    <name type="scientific">marine metagenome</name>
    <dbReference type="NCBI Taxonomy" id="408172"/>
    <lineage>
        <taxon>unclassified sequences</taxon>
        <taxon>metagenomes</taxon>
        <taxon>ecological metagenomes</taxon>
    </lineage>
</organism>
<accession>A0A382GKW2</accession>
<evidence type="ECO:0000313" key="1">
    <source>
        <dbReference type="EMBL" id="SVB75796.1"/>
    </source>
</evidence>
<protein>
    <recommendedName>
        <fullName evidence="2">Helix-turn-helix domain-containing protein</fullName>
    </recommendedName>
</protein>
<dbReference type="AlphaFoldDB" id="A0A382GKW2"/>
<sequence>MEVSINEAARIRGVSGRRIAQQAQEGGWGVRKVARGRYVLSDHELSNFNH</sequence>